<dbReference type="Gene3D" id="2.70.98.70">
    <property type="match status" value="1"/>
</dbReference>
<dbReference type="EMBL" id="DXAK01000001">
    <property type="protein sequence ID" value="HJA05577.1"/>
    <property type="molecule type" value="Genomic_DNA"/>
</dbReference>
<evidence type="ECO:0000256" key="3">
    <source>
        <dbReference type="ARBA" id="ARBA00022764"/>
    </source>
</evidence>
<evidence type="ECO:0000256" key="2">
    <source>
        <dbReference type="ARBA" id="ARBA00022729"/>
    </source>
</evidence>
<comment type="subcellular location">
    <subcellularLocation>
        <location evidence="1">Periplasm</location>
    </subcellularLocation>
</comment>
<evidence type="ECO:0000259" key="5">
    <source>
        <dbReference type="Pfam" id="PF07940"/>
    </source>
</evidence>
<accession>A0A9D2H7Y7</accession>
<dbReference type="Pfam" id="PF07940">
    <property type="entry name" value="Hepar_II_III_C"/>
    <property type="match status" value="1"/>
</dbReference>
<dbReference type="Proteomes" id="UP000824223">
    <property type="component" value="Unassembled WGS sequence"/>
</dbReference>
<dbReference type="InterPro" id="IPR012480">
    <property type="entry name" value="Hepar_II_III_C"/>
</dbReference>
<feature type="non-terminal residue" evidence="7">
    <location>
        <position position="1"/>
    </location>
</feature>
<feature type="domain" description="Heparinase II/III-like C-terminal" evidence="5">
    <location>
        <begin position="262"/>
        <end position="455"/>
    </location>
</feature>
<keyword evidence="3" id="KW-0574">Periplasm</keyword>
<dbReference type="PANTHER" id="PTHR39210:SF1">
    <property type="entry name" value="HEPARIN-SULFATE LYASE"/>
    <property type="match status" value="1"/>
</dbReference>
<sequence length="553" mass="63820">WYLFHWIQNNEIKEEGTETTRTIDTGIRCMSWQFLLLHLTGSRLLSKDETEKIINSIREQYLNMQKRYIRKYTLSNWGVLQTTAICMGYMLFGEELPQNGLEDWAWKELETQLELQVMDDGGHWEQSIMYHMEVLLCSMKLLHICRFLNIKKEWLEEKAARMARYVMFAAGPDHRQCAQCDSDVTDVRDVLVKAAVLTGDGELRMMGYDTPDLDSVWLLGIQGVKNYNAMEKKVPSELTLNEVDTGNIYFRNGWSEHADYTYLTCGPLGSSHGHGDLTHISLYHSGRPFFVDSGRYSYREDEPVRPMLKSAKAHNVCVVDDISMAVPTGAWGFKSYPDAMKNYYKEKDGIHYAEMSYRAVLEKGKNCSVIRRVMVSDEGIWMIVNDISYDGSHSVKEYYHLDANVNVKKGNVQEVCWEMSSGDAQLKMYGEASFKEEKCMISPRYNQLEESIRLVKEQQFENHLLDLTVMADRSITVRKVPVYQFGREEAVSKNIVYAREFIISPTESQTFLIWNHDTFQGGKIYTCQGIPVYGKAMVISKKHGTVSVVRLRN</sequence>
<dbReference type="Gene3D" id="1.50.10.100">
    <property type="entry name" value="Chondroitin AC/alginate lyase"/>
    <property type="match status" value="1"/>
</dbReference>
<organism evidence="7 8">
    <name type="scientific">Candidatus Mediterraneibacter pullicola</name>
    <dbReference type="NCBI Taxonomy" id="2838682"/>
    <lineage>
        <taxon>Bacteria</taxon>
        <taxon>Bacillati</taxon>
        <taxon>Bacillota</taxon>
        <taxon>Clostridia</taxon>
        <taxon>Lachnospirales</taxon>
        <taxon>Lachnospiraceae</taxon>
        <taxon>Mediterraneibacter</taxon>
    </lineage>
</organism>
<proteinExistence type="predicted"/>
<protein>
    <submittedName>
        <fullName evidence="7">Heparinase II/III family protein</fullName>
    </submittedName>
</protein>
<dbReference type="GO" id="GO:0016829">
    <property type="term" value="F:lyase activity"/>
    <property type="evidence" value="ECO:0007669"/>
    <property type="project" value="UniProtKB-KW"/>
</dbReference>
<dbReference type="Pfam" id="PF16889">
    <property type="entry name" value="Hepar_II_III_N"/>
    <property type="match status" value="1"/>
</dbReference>
<dbReference type="GO" id="GO:0042597">
    <property type="term" value="C:periplasmic space"/>
    <property type="evidence" value="ECO:0007669"/>
    <property type="project" value="UniProtKB-SubCell"/>
</dbReference>
<evidence type="ECO:0000313" key="7">
    <source>
        <dbReference type="EMBL" id="HJA05577.1"/>
    </source>
</evidence>
<dbReference type="SUPFAM" id="SSF48230">
    <property type="entry name" value="Chondroitin AC/alginate lyase"/>
    <property type="match status" value="1"/>
</dbReference>
<evidence type="ECO:0000256" key="4">
    <source>
        <dbReference type="ARBA" id="ARBA00023239"/>
    </source>
</evidence>
<dbReference type="InterPro" id="IPR031680">
    <property type="entry name" value="Hepar_II_III_N"/>
</dbReference>
<comment type="caution">
    <text evidence="7">The sequence shown here is derived from an EMBL/GenBank/DDBJ whole genome shotgun (WGS) entry which is preliminary data.</text>
</comment>
<evidence type="ECO:0000256" key="1">
    <source>
        <dbReference type="ARBA" id="ARBA00004418"/>
    </source>
</evidence>
<keyword evidence="4" id="KW-0456">Lyase</keyword>
<evidence type="ECO:0000259" key="6">
    <source>
        <dbReference type="Pfam" id="PF16889"/>
    </source>
</evidence>
<dbReference type="AlphaFoldDB" id="A0A9D2H7Y7"/>
<evidence type="ECO:0000313" key="8">
    <source>
        <dbReference type="Proteomes" id="UP000824223"/>
    </source>
</evidence>
<dbReference type="PANTHER" id="PTHR39210">
    <property type="entry name" value="HEPARIN-SULFATE LYASE"/>
    <property type="match status" value="1"/>
</dbReference>
<reference evidence="7" key="2">
    <citation type="submission" date="2021-04" db="EMBL/GenBank/DDBJ databases">
        <authorList>
            <person name="Gilroy R."/>
        </authorList>
    </citation>
    <scope>NUCLEOTIDE SEQUENCE</scope>
    <source>
        <strain evidence="7">ChiSjej2B20-11307</strain>
    </source>
</reference>
<gene>
    <name evidence="7" type="ORF">H9798_00275</name>
</gene>
<reference evidence="7" key="1">
    <citation type="journal article" date="2021" name="PeerJ">
        <title>Extensive microbial diversity within the chicken gut microbiome revealed by metagenomics and culture.</title>
        <authorList>
            <person name="Gilroy R."/>
            <person name="Ravi A."/>
            <person name="Getino M."/>
            <person name="Pursley I."/>
            <person name="Horton D.L."/>
            <person name="Alikhan N.F."/>
            <person name="Baker D."/>
            <person name="Gharbi K."/>
            <person name="Hall N."/>
            <person name="Watson M."/>
            <person name="Adriaenssens E.M."/>
            <person name="Foster-Nyarko E."/>
            <person name="Jarju S."/>
            <person name="Secka A."/>
            <person name="Antonio M."/>
            <person name="Oren A."/>
            <person name="Chaudhuri R.R."/>
            <person name="La Ragione R."/>
            <person name="Hildebrand F."/>
            <person name="Pallen M.J."/>
        </authorList>
    </citation>
    <scope>NUCLEOTIDE SEQUENCE</scope>
    <source>
        <strain evidence="7">ChiSjej2B20-11307</strain>
    </source>
</reference>
<dbReference type="InterPro" id="IPR008929">
    <property type="entry name" value="Chondroitin_lyas"/>
</dbReference>
<keyword evidence="2" id="KW-0732">Signal</keyword>
<feature type="domain" description="Heparin-sulfate lyase N-terminal" evidence="6">
    <location>
        <begin position="6"/>
        <end position="183"/>
    </location>
</feature>
<name>A0A9D2H7Y7_9FIRM</name>